<feature type="transmembrane region" description="Helical" evidence="1">
    <location>
        <begin position="106"/>
        <end position="127"/>
    </location>
</feature>
<comment type="caution">
    <text evidence="2">The sequence shown here is derived from an EMBL/GenBank/DDBJ whole genome shotgun (WGS) entry which is preliminary data.</text>
</comment>
<organism evidence="2 3">
    <name type="scientific">Armillaria borealis</name>
    <dbReference type="NCBI Taxonomy" id="47425"/>
    <lineage>
        <taxon>Eukaryota</taxon>
        <taxon>Fungi</taxon>
        <taxon>Dikarya</taxon>
        <taxon>Basidiomycota</taxon>
        <taxon>Agaricomycotina</taxon>
        <taxon>Agaricomycetes</taxon>
        <taxon>Agaricomycetidae</taxon>
        <taxon>Agaricales</taxon>
        <taxon>Marasmiineae</taxon>
        <taxon>Physalacriaceae</taxon>
        <taxon>Armillaria</taxon>
    </lineage>
</organism>
<evidence type="ECO:0008006" key="4">
    <source>
        <dbReference type="Google" id="ProtNLM"/>
    </source>
</evidence>
<keyword evidence="1" id="KW-1133">Transmembrane helix</keyword>
<sequence length="221" mass="23996">MATTRSLALSAPPSHASVTATSIVACITAILFLLYMLSLIWSFHNSQKSPIPTNKSSGRKIQSFAPLVYAFMVITALAEVATSSWLLAQYHIHANYPNFLTRTSAIILLSSACWTCLTAGLFTLIFLHPTHRTHPVSSVGSQGLWLLITWMLWISGAAVVNGAIPSLITKGSCLSIVYCGQLRTLFALAVLEIVTFSGSLAILIFLMWSSAHNGHRVHTPR</sequence>
<feature type="transmembrane region" description="Helical" evidence="1">
    <location>
        <begin position="143"/>
        <end position="164"/>
    </location>
</feature>
<proteinExistence type="predicted"/>
<accession>A0AA39JNW0</accession>
<evidence type="ECO:0000256" key="1">
    <source>
        <dbReference type="SAM" id="Phobius"/>
    </source>
</evidence>
<reference evidence="2" key="1">
    <citation type="submission" date="2023-06" db="EMBL/GenBank/DDBJ databases">
        <authorList>
            <consortium name="Lawrence Berkeley National Laboratory"/>
            <person name="Ahrendt S."/>
            <person name="Sahu N."/>
            <person name="Indic B."/>
            <person name="Wong-Bajracharya J."/>
            <person name="Merenyi Z."/>
            <person name="Ke H.-M."/>
            <person name="Monk M."/>
            <person name="Kocsube S."/>
            <person name="Drula E."/>
            <person name="Lipzen A."/>
            <person name="Balint B."/>
            <person name="Henrissat B."/>
            <person name="Andreopoulos B."/>
            <person name="Martin F.M."/>
            <person name="Harder C.B."/>
            <person name="Rigling D."/>
            <person name="Ford K.L."/>
            <person name="Foster G.D."/>
            <person name="Pangilinan J."/>
            <person name="Papanicolaou A."/>
            <person name="Barry K."/>
            <person name="LaButti K."/>
            <person name="Viragh M."/>
            <person name="Koriabine M."/>
            <person name="Yan M."/>
            <person name="Riley R."/>
            <person name="Champramary S."/>
            <person name="Plett K.L."/>
            <person name="Tsai I.J."/>
            <person name="Slot J."/>
            <person name="Sipos G."/>
            <person name="Plett J."/>
            <person name="Nagy L.G."/>
            <person name="Grigoriev I.V."/>
        </authorList>
    </citation>
    <scope>NUCLEOTIDE SEQUENCE</scope>
    <source>
        <strain evidence="2">FPL87.14</strain>
    </source>
</reference>
<keyword evidence="3" id="KW-1185">Reference proteome</keyword>
<gene>
    <name evidence="2" type="ORF">EV421DRAFT_259336</name>
</gene>
<dbReference type="AlphaFoldDB" id="A0AA39JNW0"/>
<dbReference type="EMBL" id="JAUEPT010000014">
    <property type="protein sequence ID" value="KAK0446212.1"/>
    <property type="molecule type" value="Genomic_DNA"/>
</dbReference>
<feature type="transmembrane region" description="Helical" evidence="1">
    <location>
        <begin position="64"/>
        <end position="86"/>
    </location>
</feature>
<keyword evidence="1" id="KW-0472">Membrane</keyword>
<dbReference type="PROSITE" id="PS51257">
    <property type="entry name" value="PROKAR_LIPOPROTEIN"/>
    <property type="match status" value="1"/>
</dbReference>
<dbReference type="Proteomes" id="UP001175226">
    <property type="component" value="Unassembled WGS sequence"/>
</dbReference>
<keyword evidence="1" id="KW-0812">Transmembrane</keyword>
<feature type="transmembrane region" description="Helical" evidence="1">
    <location>
        <begin position="20"/>
        <end position="43"/>
    </location>
</feature>
<protein>
    <recommendedName>
        <fullName evidence="4">MARVEL domain-containing protein</fullName>
    </recommendedName>
</protein>
<evidence type="ECO:0000313" key="3">
    <source>
        <dbReference type="Proteomes" id="UP001175226"/>
    </source>
</evidence>
<evidence type="ECO:0000313" key="2">
    <source>
        <dbReference type="EMBL" id="KAK0446212.1"/>
    </source>
</evidence>
<feature type="transmembrane region" description="Helical" evidence="1">
    <location>
        <begin position="184"/>
        <end position="208"/>
    </location>
</feature>
<name>A0AA39JNW0_9AGAR</name>